<accession>A0AAV7KI06</accession>
<dbReference type="InterPro" id="IPR056585">
    <property type="entry name" value="Leprecan_dom"/>
</dbReference>
<proteinExistence type="predicted"/>
<keyword evidence="7" id="KW-1185">Reference proteome</keyword>
<name>A0AAV7KI06_9METZ</name>
<keyword evidence="4 6" id="KW-0413">Isomerase</keyword>
<organism evidence="6 7">
    <name type="scientific">Oopsacas minuta</name>
    <dbReference type="NCBI Taxonomy" id="111878"/>
    <lineage>
        <taxon>Eukaryota</taxon>
        <taxon>Metazoa</taxon>
        <taxon>Porifera</taxon>
        <taxon>Hexactinellida</taxon>
        <taxon>Hexasterophora</taxon>
        <taxon>Lyssacinosida</taxon>
        <taxon>Leucopsacidae</taxon>
        <taxon>Oopsacas</taxon>
    </lineage>
</organism>
<protein>
    <recommendedName>
        <fullName evidence="4">peptidylprolyl isomerase</fullName>
        <ecNumber evidence="4">5.2.1.8</ecNumber>
    </recommendedName>
</protein>
<dbReference type="GO" id="GO:0005783">
    <property type="term" value="C:endoplasmic reticulum"/>
    <property type="evidence" value="ECO:0007669"/>
    <property type="project" value="TreeGrafter"/>
</dbReference>
<evidence type="ECO:0000256" key="2">
    <source>
        <dbReference type="ARBA" id="ARBA00022737"/>
    </source>
</evidence>
<feature type="domain" description="PPIase FKBP-type" evidence="5">
    <location>
        <begin position="16"/>
        <end position="105"/>
    </location>
</feature>
<comment type="catalytic activity">
    <reaction evidence="4">
        <text>[protein]-peptidylproline (omega=180) = [protein]-peptidylproline (omega=0)</text>
        <dbReference type="Rhea" id="RHEA:16237"/>
        <dbReference type="Rhea" id="RHEA-COMP:10747"/>
        <dbReference type="Rhea" id="RHEA-COMP:10748"/>
        <dbReference type="ChEBI" id="CHEBI:83833"/>
        <dbReference type="ChEBI" id="CHEBI:83834"/>
        <dbReference type="EC" id="5.2.1.8"/>
    </reaction>
</comment>
<evidence type="ECO:0000259" key="5">
    <source>
        <dbReference type="PROSITE" id="PS50059"/>
    </source>
</evidence>
<dbReference type="Gene3D" id="3.10.50.40">
    <property type="match status" value="1"/>
</dbReference>
<dbReference type="Pfam" id="PF00254">
    <property type="entry name" value="FKBP_C"/>
    <property type="match status" value="1"/>
</dbReference>
<dbReference type="AlphaFoldDB" id="A0AAV7KI06"/>
<evidence type="ECO:0000256" key="4">
    <source>
        <dbReference type="PROSITE-ProRule" id="PRU00277"/>
    </source>
</evidence>
<sequence length="318" mass="36492">MTIHKPEICIAKAQKNDVVSYHYIGRLLSDNSVFGRSFDYNTPYITPLGDAKIIAGMDQGLIGTCLGERRRITIPPHLGYGKKGAGANIPPDSTLVFYIKLLEIERDGISIGSDQTLEAVYNTANRNYEAKNWRNSINAFEFALNLFREFENKTVECVRQCNNNSLFDDIVEIDEILLSSSINGIGSVKDLLPMLQTSKCLQSCRKYSFKSKELDVSYDIIYTFFSKHFYLVLQWAYNQIGDDYNAAVYNQMYYNLYPDVEMAKTNRQYYNRKLGEDYKSVRNRAVTYNTHSYYISGVEDKCKLEGIELFKEITTTSN</sequence>
<evidence type="ECO:0000313" key="7">
    <source>
        <dbReference type="Proteomes" id="UP001165289"/>
    </source>
</evidence>
<dbReference type="SUPFAM" id="SSF54534">
    <property type="entry name" value="FKBP-like"/>
    <property type="match status" value="1"/>
</dbReference>
<keyword evidence="2" id="KW-0677">Repeat</keyword>
<dbReference type="PROSITE" id="PS50059">
    <property type="entry name" value="FKBP_PPIASE"/>
    <property type="match status" value="1"/>
</dbReference>
<gene>
    <name evidence="6" type="ORF">LOD99_13685</name>
</gene>
<evidence type="ECO:0000313" key="6">
    <source>
        <dbReference type="EMBL" id="KAI6660962.1"/>
    </source>
</evidence>
<dbReference type="Pfam" id="PF23557">
    <property type="entry name" value="TPR_leprecan"/>
    <property type="match status" value="1"/>
</dbReference>
<dbReference type="InterPro" id="IPR001179">
    <property type="entry name" value="PPIase_FKBP_dom"/>
</dbReference>
<keyword evidence="4" id="KW-0697">Rotamase</keyword>
<dbReference type="GO" id="GO:0003755">
    <property type="term" value="F:peptidyl-prolyl cis-trans isomerase activity"/>
    <property type="evidence" value="ECO:0007669"/>
    <property type="project" value="UniProtKB-KW"/>
</dbReference>
<dbReference type="EC" id="5.2.1.8" evidence="4"/>
<reference evidence="6 7" key="1">
    <citation type="journal article" date="2023" name="BMC Biol.">
        <title>The compact genome of the sponge Oopsacas minuta (Hexactinellida) is lacking key metazoan core genes.</title>
        <authorList>
            <person name="Santini S."/>
            <person name="Schenkelaars Q."/>
            <person name="Jourda C."/>
            <person name="Duchesne M."/>
            <person name="Belahbib H."/>
            <person name="Rocher C."/>
            <person name="Selva M."/>
            <person name="Riesgo A."/>
            <person name="Vervoort M."/>
            <person name="Leys S.P."/>
            <person name="Kodjabachian L."/>
            <person name="Le Bivic A."/>
            <person name="Borchiellini C."/>
            <person name="Claverie J.M."/>
            <person name="Renard E."/>
        </authorList>
    </citation>
    <scope>NUCLEOTIDE SEQUENCE [LARGE SCALE GENOMIC DNA]</scope>
    <source>
        <strain evidence="6">SPO-2</strain>
    </source>
</reference>
<keyword evidence="1" id="KW-0732">Signal</keyword>
<dbReference type="Proteomes" id="UP001165289">
    <property type="component" value="Unassembled WGS sequence"/>
</dbReference>
<comment type="caution">
    <text evidence="6">The sequence shown here is derived from an EMBL/GenBank/DDBJ whole genome shotgun (WGS) entry which is preliminary data.</text>
</comment>
<dbReference type="PANTHER" id="PTHR46046:SF5">
    <property type="entry name" value="PEPTIDYLPROLYL ISOMERASE"/>
    <property type="match status" value="1"/>
</dbReference>
<dbReference type="InterPro" id="IPR051989">
    <property type="entry name" value="FKBP-like_isomerase"/>
</dbReference>
<evidence type="ECO:0000256" key="3">
    <source>
        <dbReference type="ARBA" id="ARBA00023180"/>
    </source>
</evidence>
<dbReference type="InterPro" id="IPR046357">
    <property type="entry name" value="PPIase_dom_sf"/>
</dbReference>
<dbReference type="EMBL" id="JAKMXF010000022">
    <property type="protein sequence ID" value="KAI6660962.1"/>
    <property type="molecule type" value="Genomic_DNA"/>
</dbReference>
<dbReference type="PANTHER" id="PTHR46046">
    <property type="entry name" value="PEPTIDYLPROLYL ISOMERASE"/>
    <property type="match status" value="1"/>
</dbReference>
<evidence type="ECO:0000256" key="1">
    <source>
        <dbReference type="ARBA" id="ARBA00022729"/>
    </source>
</evidence>
<keyword evidence="3" id="KW-0325">Glycoprotein</keyword>